<dbReference type="AlphaFoldDB" id="A0A1R0FBI7"/>
<dbReference type="InterPro" id="IPR009506">
    <property type="entry name" value="YjiS-like"/>
</dbReference>
<dbReference type="EMBL" id="LXYT01000001">
    <property type="protein sequence ID" value="OLY44262.1"/>
    <property type="molecule type" value="Genomic_DNA"/>
</dbReference>
<evidence type="ECO:0000259" key="1">
    <source>
        <dbReference type="Pfam" id="PF06568"/>
    </source>
</evidence>
<keyword evidence="3" id="KW-1185">Reference proteome</keyword>
<dbReference type="Proteomes" id="UP000187344">
    <property type="component" value="Unassembled WGS sequence"/>
</dbReference>
<reference evidence="2 3" key="1">
    <citation type="submission" date="2016-12" db="EMBL/GenBank/DDBJ databases">
        <title>Comparative genomics of Bartonella apis.</title>
        <authorList>
            <person name="Engel P."/>
        </authorList>
    </citation>
    <scope>NUCLEOTIDE SEQUENCE [LARGE SCALE GENOMIC DNA]</scope>
    <source>
        <strain evidence="2 3">PEB0149</strain>
    </source>
</reference>
<dbReference type="RefSeq" id="WP_075869411.1">
    <property type="nucleotide sequence ID" value="NZ_CALYQA010000002.1"/>
</dbReference>
<dbReference type="Pfam" id="PF06568">
    <property type="entry name" value="YjiS-like"/>
    <property type="match status" value="1"/>
</dbReference>
<proteinExistence type="predicted"/>
<evidence type="ECO:0000313" key="3">
    <source>
        <dbReference type="Proteomes" id="UP000187344"/>
    </source>
</evidence>
<dbReference type="NCBIfam" id="TIGR01643">
    <property type="entry name" value="YD_repeat_2x"/>
    <property type="match status" value="1"/>
</dbReference>
<comment type="caution">
    <text evidence="2">The sequence shown here is derived from an EMBL/GenBank/DDBJ whole genome shotgun (WGS) entry which is preliminary data.</text>
</comment>
<organism evidence="2 3">
    <name type="scientific">Bartonella apis</name>
    <dbReference type="NCBI Taxonomy" id="1686310"/>
    <lineage>
        <taxon>Bacteria</taxon>
        <taxon>Pseudomonadati</taxon>
        <taxon>Pseudomonadota</taxon>
        <taxon>Alphaproteobacteria</taxon>
        <taxon>Hyphomicrobiales</taxon>
        <taxon>Bartonellaceae</taxon>
        <taxon>Bartonella</taxon>
    </lineage>
</organism>
<sequence length="47" mass="5680">MNLLRSFNKWRRYRTTYNELSRLSAHELNDLGITRSEIAEIARRTAR</sequence>
<feature type="domain" description="YjiS-like" evidence="1">
    <location>
        <begin position="3"/>
        <end position="38"/>
    </location>
</feature>
<accession>A0A1R0FBI7</accession>
<gene>
    <name evidence="2" type="ORF">PEB0149_017290</name>
</gene>
<name>A0A1R0FBI7_9HYPH</name>
<protein>
    <submittedName>
        <fullName evidence="2">YD repeat-containing protein</fullName>
    </submittedName>
</protein>
<evidence type="ECO:0000313" key="2">
    <source>
        <dbReference type="EMBL" id="OLY44262.1"/>
    </source>
</evidence>
<dbReference type="InterPro" id="IPR006530">
    <property type="entry name" value="YD"/>
</dbReference>
<dbReference type="OrthoDB" id="8244198at2"/>